<evidence type="ECO:0000313" key="2">
    <source>
        <dbReference type="Proteomes" id="UP000176501"/>
    </source>
</evidence>
<dbReference type="AlphaFoldDB" id="A0A1F7W8M7"/>
<comment type="caution">
    <text evidence="1">The sequence shown here is derived from an EMBL/GenBank/DDBJ whole genome shotgun (WGS) entry which is preliminary data.</text>
</comment>
<gene>
    <name evidence="1" type="ORF">A2304_02000</name>
</gene>
<proteinExistence type="predicted"/>
<accession>A0A1F7W8M7</accession>
<protein>
    <submittedName>
        <fullName evidence="1">Uncharacterized protein</fullName>
    </submittedName>
</protein>
<name>A0A1F7W8M7_9BACT</name>
<organism evidence="1 2">
    <name type="scientific">Candidatus Uhrbacteria bacterium RIFOXYB2_FULL_57_15</name>
    <dbReference type="NCBI Taxonomy" id="1802422"/>
    <lineage>
        <taxon>Bacteria</taxon>
        <taxon>Candidatus Uhriibacteriota</taxon>
    </lineage>
</organism>
<reference evidence="1 2" key="1">
    <citation type="journal article" date="2016" name="Nat. Commun.">
        <title>Thousands of microbial genomes shed light on interconnected biogeochemical processes in an aquifer system.</title>
        <authorList>
            <person name="Anantharaman K."/>
            <person name="Brown C.T."/>
            <person name="Hug L.A."/>
            <person name="Sharon I."/>
            <person name="Castelle C.J."/>
            <person name="Probst A.J."/>
            <person name="Thomas B.C."/>
            <person name="Singh A."/>
            <person name="Wilkins M.J."/>
            <person name="Karaoz U."/>
            <person name="Brodie E.L."/>
            <person name="Williams K.H."/>
            <person name="Hubbard S.S."/>
            <person name="Banfield J.F."/>
        </authorList>
    </citation>
    <scope>NUCLEOTIDE SEQUENCE [LARGE SCALE GENOMIC DNA]</scope>
</reference>
<dbReference type="Proteomes" id="UP000176501">
    <property type="component" value="Unassembled WGS sequence"/>
</dbReference>
<sequence length="127" mass="13602">MLASSATPPLAFPADVAAAREERAFDCIVSVELRSQLPSPRMRIRTTPGGTDLRWLTNAVIVLHAVGAIPVVGRVTQWRDVDSRDVIVTLGDASTSLNGLAEGQMPQEGFVTVLSGGRSRRFPLHAP</sequence>
<dbReference type="EMBL" id="MGFE01000020">
    <property type="protein sequence ID" value="OGL98444.1"/>
    <property type="molecule type" value="Genomic_DNA"/>
</dbReference>
<evidence type="ECO:0000313" key="1">
    <source>
        <dbReference type="EMBL" id="OGL98444.1"/>
    </source>
</evidence>